<dbReference type="PROSITE" id="PS50835">
    <property type="entry name" value="IG_LIKE"/>
    <property type="match status" value="2"/>
</dbReference>
<evidence type="ECO:0000256" key="1">
    <source>
        <dbReference type="SAM" id="Coils"/>
    </source>
</evidence>
<feature type="domain" description="Ig-like" evidence="3">
    <location>
        <begin position="155"/>
        <end position="244"/>
    </location>
</feature>
<name>A0ABV0SB34_9TELE</name>
<feature type="compositionally biased region" description="Basic and acidic residues" evidence="2">
    <location>
        <begin position="428"/>
        <end position="441"/>
    </location>
</feature>
<dbReference type="SMART" id="SM00408">
    <property type="entry name" value="IGc2"/>
    <property type="match status" value="1"/>
</dbReference>
<sequence>MKTGPRLQQRQDGTRLILTMDRVTQVDDGMYGCQLTTAEGLTVASATWTLRVSRKSSTPDPAVPLSVHLQYHVLLSPPQVCPSLQCSLASCRTAAYQRVSPSAWRSVWRENLLRGSAGSSKVSVPGKLCWGLCFHSKHAEVRGRNSSSGSSLHSPAKRPEGDGRQQSVHDGRAERYALAVCEPPSLVMWLHDGQEVSESEDFHLLREENRYTLQIQEVFPEDTGTYSCRARNQYGEDQTQAQLIVEAARGRPGRGSAGAATLRGGDRGGGGGEGSRLSLQQVAGEEQNLQNLQLLHLEEEKKEKEDLQAAPRGLLKRCVETRERGEEELQQREAQQLDFRSLLGRRAFPTSHTNVDTNTQHDHCHQMDFKANLRGVKGKPEEKMNSPQQVDFRSVLGKKGTSSSNGNKLAETPSKGSGDFRSVLSNKKKTETPEKNGESEKVNNCVDGGIHDQKSEGGGGGIVPEFMEKLKDVTVLDGQRLRLECRLDSTTAAGVTVTWTLDGKIIKPSKFIVLANEDRRCETKERRDAGCDVRPPSIAAISDGKDQFTPSINCPLGLHIHQSCSFL</sequence>
<dbReference type="InterPro" id="IPR007110">
    <property type="entry name" value="Ig-like_dom"/>
</dbReference>
<evidence type="ECO:0000259" key="3">
    <source>
        <dbReference type="PROSITE" id="PS50835"/>
    </source>
</evidence>
<dbReference type="EMBL" id="JAHRIN010076047">
    <property type="protein sequence ID" value="MEQ2217704.1"/>
    <property type="molecule type" value="Genomic_DNA"/>
</dbReference>
<dbReference type="InterPro" id="IPR036179">
    <property type="entry name" value="Ig-like_dom_sf"/>
</dbReference>
<dbReference type="PANTHER" id="PTHR47633">
    <property type="entry name" value="IMMUNOGLOBULIN"/>
    <property type="match status" value="1"/>
</dbReference>
<dbReference type="InterPro" id="IPR013098">
    <property type="entry name" value="Ig_I-set"/>
</dbReference>
<gene>
    <name evidence="4" type="ORF">XENOCAPTIV_019962</name>
</gene>
<feature type="coiled-coil region" evidence="1">
    <location>
        <begin position="282"/>
        <end position="335"/>
    </location>
</feature>
<dbReference type="Pfam" id="PF07679">
    <property type="entry name" value="I-set"/>
    <property type="match status" value="1"/>
</dbReference>
<dbReference type="InterPro" id="IPR003599">
    <property type="entry name" value="Ig_sub"/>
</dbReference>
<feature type="region of interest" description="Disordered" evidence="2">
    <location>
        <begin position="378"/>
        <end position="458"/>
    </location>
</feature>
<dbReference type="InterPro" id="IPR003598">
    <property type="entry name" value="Ig_sub2"/>
</dbReference>
<reference evidence="4 5" key="1">
    <citation type="submission" date="2021-06" db="EMBL/GenBank/DDBJ databases">
        <authorList>
            <person name="Palmer J.M."/>
        </authorList>
    </citation>
    <scope>NUCLEOTIDE SEQUENCE [LARGE SCALE GENOMIC DNA]</scope>
    <source>
        <strain evidence="4 5">XC_2019</strain>
        <tissue evidence="4">Muscle</tissue>
    </source>
</reference>
<dbReference type="SUPFAM" id="SSF48726">
    <property type="entry name" value="Immunoglobulin"/>
    <property type="match status" value="3"/>
</dbReference>
<feature type="compositionally biased region" description="Basic and acidic residues" evidence="2">
    <location>
        <begin position="157"/>
        <end position="169"/>
    </location>
</feature>
<dbReference type="InterPro" id="IPR013783">
    <property type="entry name" value="Ig-like_fold"/>
</dbReference>
<dbReference type="SMART" id="SM00409">
    <property type="entry name" value="IG"/>
    <property type="match status" value="1"/>
</dbReference>
<keyword evidence="1" id="KW-0175">Coiled coil</keyword>
<dbReference type="PANTHER" id="PTHR47633:SF4">
    <property type="entry name" value="MYOPALLADIN ISOFORM X1"/>
    <property type="match status" value="1"/>
</dbReference>
<proteinExistence type="predicted"/>
<evidence type="ECO:0000256" key="2">
    <source>
        <dbReference type="SAM" id="MobiDB-lite"/>
    </source>
</evidence>
<dbReference type="Proteomes" id="UP001434883">
    <property type="component" value="Unassembled WGS sequence"/>
</dbReference>
<accession>A0ABV0SB34</accession>
<feature type="region of interest" description="Disordered" evidence="2">
    <location>
        <begin position="142"/>
        <end position="169"/>
    </location>
</feature>
<comment type="caution">
    <text evidence="4">The sequence shown here is derived from an EMBL/GenBank/DDBJ whole genome shotgun (WGS) entry which is preliminary data.</text>
</comment>
<feature type="region of interest" description="Disordered" evidence="2">
    <location>
        <begin position="249"/>
        <end position="276"/>
    </location>
</feature>
<evidence type="ECO:0000313" key="4">
    <source>
        <dbReference type="EMBL" id="MEQ2217704.1"/>
    </source>
</evidence>
<feature type="domain" description="Ig-like" evidence="3">
    <location>
        <begin position="464"/>
        <end position="504"/>
    </location>
</feature>
<protein>
    <recommendedName>
        <fullName evidence="3">Ig-like domain-containing protein</fullName>
    </recommendedName>
</protein>
<dbReference type="Gene3D" id="2.60.40.10">
    <property type="entry name" value="Immunoglobulins"/>
    <property type="match status" value="2"/>
</dbReference>
<organism evidence="4 5">
    <name type="scientific">Xenoophorus captivus</name>
    <dbReference type="NCBI Taxonomy" id="1517983"/>
    <lineage>
        <taxon>Eukaryota</taxon>
        <taxon>Metazoa</taxon>
        <taxon>Chordata</taxon>
        <taxon>Craniata</taxon>
        <taxon>Vertebrata</taxon>
        <taxon>Euteleostomi</taxon>
        <taxon>Actinopterygii</taxon>
        <taxon>Neopterygii</taxon>
        <taxon>Teleostei</taxon>
        <taxon>Neoteleostei</taxon>
        <taxon>Acanthomorphata</taxon>
        <taxon>Ovalentaria</taxon>
        <taxon>Atherinomorphae</taxon>
        <taxon>Cyprinodontiformes</taxon>
        <taxon>Goodeidae</taxon>
        <taxon>Xenoophorus</taxon>
    </lineage>
</organism>
<keyword evidence="5" id="KW-1185">Reference proteome</keyword>
<evidence type="ECO:0000313" key="5">
    <source>
        <dbReference type="Proteomes" id="UP001434883"/>
    </source>
</evidence>